<dbReference type="PROSITE" id="PS50082">
    <property type="entry name" value="WD_REPEATS_2"/>
    <property type="match status" value="2"/>
</dbReference>
<name>A0ABD6EAK8_9BILA</name>
<keyword evidence="4" id="KW-0805">Transcription regulation</keyword>
<dbReference type="InterPro" id="IPR020472">
    <property type="entry name" value="WD40_PAC1"/>
</dbReference>
<keyword evidence="9" id="KW-1185">Reference proteome</keyword>
<keyword evidence="2 6" id="KW-0853">WD repeat</keyword>
<dbReference type="InterPro" id="IPR015943">
    <property type="entry name" value="WD40/YVTN_repeat-like_dom_sf"/>
</dbReference>
<dbReference type="SUPFAM" id="SSF50978">
    <property type="entry name" value="WD40 repeat-like"/>
    <property type="match status" value="1"/>
</dbReference>
<feature type="region of interest" description="Disordered" evidence="7">
    <location>
        <begin position="1"/>
        <end position="20"/>
    </location>
</feature>
<dbReference type="InterPro" id="IPR036322">
    <property type="entry name" value="WD40_repeat_dom_sf"/>
</dbReference>
<dbReference type="InterPro" id="IPR019775">
    <property type="entry name" value="WD40_repeat_CS"/>
</dbReference>
<evidence type="ECO:0000256" key="1">
    <source>
        <dbReference type="ARBA" id="ARBA00008075"/>
    </source>
</evidence>
<dbReference type="SMART" id="SM00320">
    <property type="entry name" value="WD40"/>
    <property type="match status" value="7"/>
</dbReference>
<dbReference type="PROSITE" id="PS50294">
    <property type="entry name" value="WD_REPEATS_REGION"/>
    <property type="match status" value="2"/>
</dbReference>
<evidence type="ECO:0000256" key="2">
    <source>
        <dbReference type="ARBA" id="ARBA00022574"/>
    </source>
</evidence>
<evidence type="ECO:0000256" key="4">
    <source>
        <dbReference type="ARBA" id="ARBA00023015"/>
    </source>
</evidence>
<feature type="repeat" description="WD" evidence="6">
    <location>
        <begin position="175"/>
        <end position="206"/>
    </location>
</feature>
<dbReference type="EMBL" id="JBGFUD010001397">
    <property type="protein sequence ID" value="MFH4976231.1"/>
    <property type="molecule type" value="Genomic_DNA"/>
</dbReference>
<evidence type="ECO:0000313" key="9">
    <source>
        <dbReference type="Proteomes" id="UP001608902"/>
    </source>
</evidence>
<protein>
    <submittedName>
        <fullName evidence="8">Uncharacterized protein</fullName>
    </submittedName>
</protein>
<proteinExistence type="inferred from homology"/>
<evidence type="ECO:0000256" key="7">
    <source>
        <dbReference type="SAM" id="MobiDB-lite"/>
    </source>
</evidence>
<feature type="repeat" description="WD" evidence="6">
    <location>
        <begin position="129"/>
        <end position="171"/>
    </location>
</feature>
<evidence type="ECO:0000256" key="6">
    <source>
        <dbReference type="PROSITE-ProRule" id="PRU00221"/>
    </source>
</evidence>
<comment type="similarity">
    <text evidence="1">Belongs to the WD repeat ESC family.</text>
</comment>
<evidence type="ECO:0000256" key="3">
    <source>
        <dbReference type="ARBA" id="ARBA00022737"/>
    </source>
</evidence>
<dbReference type="InterPro" id="IPR001680">
    <property type="entry name" value="WD40_rpt"/>
</dbReference>
<dbReference type="InterPro" id="IPR051243">
    <property type="entry name" value="PcG_WD-repeat"/>
</dbReference>
<organism evidence="8 9">
    <name type="scientific">Gnathostoma spinigerum</name>
    <dbReference type="NCBI Taxonomy" id="75299"/>
    <lineage>
        <taxon>Eukaryota</taxon>
        <taxon>Metazoa</taxon>
        <taxon>Ecdysozoa</taxon>
        <taxon>Nematoda</taxon>
        <taxon>Chromadorea</taxon>
        <taxon>Rhabditida</taxon>
        <taxon>Spirurina</taxon>
        <taxon>Gnathostomatomorpha</taxon>
        <taxon>Gnathostomatoidea</taxon>
        <taxon>Gnathostomatidae</taxon>
        <taxon>Gnathostoma</taxon>
    </lineage>
</organism>
<evidence type="ECO:0000313" key="8">
    <source>
        <dbReference type="EMBL" id="MFH4976231.1"/>
    </source>
</evidence>
<accession>A0ABD6EAK8</accession>
<comment type="caution">
    <text evidence="8">The sequence shown here is derived from an EMBL/GenBank/DDBJ whole genome shotgun (WGS) entry which is preliminary data.</text>
</comment>
<gene>
    <name evidence="8" type="ORF">AB6A40_002940</name>
</gene>
<keyword evidence="3" id="KW-0677">Repeat</keyword>
<sequence length="387" mass="42915">MSAKPAPRGRPPGRPCSSKKSEIPYQFCSTFYECHGKTIYGCCFDPYSSNPSVFATVGENRITVYTVPDNPNSSIKLRIHFQDSAHDEAFFAVCWAYDTDFDQHAVVAGGIRGIIRVVNASNGSLINNLCGHGDAVNDIRVCPNDSTLIASASKDFTARIWNIRNSACLAILGGVQGHLDQVISVDFDESCDFLASASMDHTIKLWYIGEGSGADRRIAQARSDLRLIDDPAELHYPYGSTRDIHTNYVDCVRIFHKVLISKSTESEIVIWKFGDLSDPISGCGTELKTENSVLHIQQLSLPDTSMWFIRFQIDPTERYLVCGNQSGEIHVWELTDTSLPSRKSNFILRAKDVCCTVRQVAFSPCGEHMIAVADDASVSRFQRNPNL</sequence>
<dbReference type="Gene3D" id="2.130.10.10">
    <property type="entry name" value="YVTN repeat-like/Quinoprotein amine dehydrogenase"/>
    <property type="match status" value="1"/>
</dbReference>
<dbReference type="Proteomes" id="UP001608902">
    <property type="component" value="Unassembled WGS sequence"/>
</dbReference>
<reference evidence="8 9" key="1">
    <citation type="submission" date="2024-08" db="EMBL/GenBank/DDBJ databases">
        <title>Gnathostoma spinigerum genome.</title>
        <authorList>
            <person name="Gonzalez-Bertolin B."/>
            <person name="Monzon S."/>
            <person name="Zaballos A."/>
            <person name="Jimenez P."/>
            <person name="Dekumyoy P."/>
            <person name="Varona S."/>
            <person name="Cuesta I."/>
            <person name="Sumanam S."/>
            <person name="Adisakwattana P."/>
            <person name="Gasser R.B."/>
            <person name="Hernandez-Gonzalez A."/>
            <person name="Young N.D."/>
            <person name="Perteguer M.J."/>
        </authorList>
    </citation>
    <scope>NUCLEOTIDE SEQUENCE [LARGE SCALE GENOMIC DNA]</scope>
    <source>
        <strain evidence="8">AL3</strain>
        <tissue evidence="8">Liver</tissue>
    </source>
</reference>
<evidence type="ECO:0000256" key="5">
    <source>
        <dbReference type="ARBA" id="ARBA00023163"/>
    </source>
</evidence>
<keyword evidence="5" id="KW-0804">Transcription</keyword>
<dbReference type="AlphaFoldDB" id="A0ABD6EAK8"/>
<dbReference type="PRINTS" id="PR00320">
    <property type="entry name" value="GPROTEINBRPT"/>
</dbReference>
<dbReference type="Pfam" id="PF00400">
    <property type="entry name" value="WD40"/>
    <property type="match status" value="2"/>
</dbReference>
<dbReference type="PANTHER" id="PTHR10253">
    <property type="entry name" value="POLYCOMB PROTEIN"/>
    <property type="match status" value="1"/>
</dbReference>
<dbReference type="PROSITE" id="PS00678">
    <property type="entry name" value="WD_REPEATS_1"/>
    <property type="match status" value="1"/>
</dbReference>